<proteinExistence type="predicted"/>
<name>A0AA38HIZ6_9CUCU</name>
<reference evidence="2" key="1">
    <citation type="journal article" date="2023" name="G3 (Bethesda)">
        <title>Whole genome assemblies of Zophobas morio and Tenebrio molitor.</title>
        <authorList>
            <person name="Kaur S."/>
            <person name="Stinson S.A."/>
            <person name="diCenzo G.C."/>
        </authorList>
    </citation>
    <scope>NUCLEOTIDE SEQUENCE</scope>
    <source>
        <strain evidence="2">QUZm001</strain>
    </source>
</reference>
<comment type="caution">
    <text evidence="2">The sequence shown here is derived from an EMBL/GenBank/DDBJ whole genome shotgun (WGS) entry which is preliminary data.</text>
</comment>
<keyword evidence="1" id="KW-0732">Signal</keyword>
<organism evidence="2 3">
    <name type="scientific">Zophobas morio</name>
    <dbReference type="NCBI Taxonomy" id="2755281"/>
    <lineage>
        <taxon>Eukaryota</taxon>
        <taxon>Metazoa</taxon>
        <taxon>Ecdysozoa</taxon>
        <taxon>Arthropoda</taxon>
        <taxon>Hexapoda</taxon>
        <taxon>Insecta</taxon>
        <taxon>Pterygota</taxon>
        <taxon>Neoptera</taxon>
        <taxon>Endopterygota</taxon>
        <taxon>Coleoptera</taxon>
        <taxon>Polyphaga</taxon>
        <taxon>Cucujiformia</taxon>
        <taxon>Tenebrionidae</taxon>
        <taxon>Zophobas</taxon>
    </lineage>
</organism>
<evidence type="ECO:0000313" key="3">
    <source>
        <dbReference type="Proteomes" id="UP001168821"/>
    </source>
</evidence>
<dbReference type="AlphaFoldDB" id="A0AA38HIZ6"/>
<gene>
    <name evidence="2" type="ORF">Zmor_009042</name>
</gene>
<evidence type="ECO:0000313" key="2">
    <source>
        <dbReference type="EMBL" id="KAJ3616751.1"/>
    </source>
</evidence>
<accession>A0AA38HIZ6</accession>
<keyword evidence="3" id="KW-1185">Reference proteome</keyword>
<dbReference type="InterPro" id="IPR054816">
    <property type="entry name" value="Lipoprotein_mollicutes-type_CS"/>
</dbReference>
<feature type="chain" id="PRO_5041346212" description="Lipoprotein" evidence="1">
    <location>
        <begin position="20"/>
        <end position="123"/>
    </location>
</feature>
<evidence type="ECO:0008006" key="4">
    <source>
        <dbReference type="Google" id="ProtNLM"/>
    </source>
</evidence>
<protein>
    <recommendedName>
        <fullName evidence="4">Lipoprotein</fullName>
    </recommendedName>
</protein>
<dbReference type="Proteomes" id="UP001168821">
    <property type="component" value="Unassembled WGS sequence"/>
</dbReference>
<sequence>MKKLLSLLGSIATVATGSASVVSCDLLGGGSSESGAEADFKTFFKDGIDFTIPEDQDGSAEDAIVYVKGLVKPNLVLFDSTNDFDMKTPVNLDDESVMKYETIDNNGKFDVKVTSILSLNDKD</sequence>
<dbReference type="NCBIfam" id="NF045726">
    <property type="entry name" value="XXplasma_LP"/>
    <property type="match status" value="1"/>
</dbReference>
<dbReference type="NCBIfam" id="NF038029">
    <property type="entry name" value="LP_plasma"/>
    <property type="match status" value="1"/>
</dbReference>
<dbReference type="PROSITE" id="PS51257">
    <property type="entry name" value="PROKAR_LIPOPROTEIN"/>
    <property type="match status" value="1"/>
</dbReference>
<evidence type="ECO:0000256" key="1">
    <source>
        <dbReference type="SAM" id="SignalP"/>
    </source>
</evidence>
<feature type="signal peptide" evidence="1">
    <location>
        <begin position="1"/>
        <end position="19"/>
    </location>
</feature>
<dbReference type="EMBL" id="JALNTZ010002908">
    <property type="protein sequence ID" value="KAJ3616751.1"/>
    <property type="molecule type" value="Genomic_DNA"/>
</dbReference>